<dbReference type="AlphaFoldDB" id="A0A922CFJ4"/>
<feature type="region of interest" description="Disordered" evidence="1">
    <location>
        <begin position="118"/>
        <end position="159"/>
    </location>
</feature>
<proteinExistence type="predicted"/>
<dbReference type="Pfam" id="PF10523">
    <property type="entry name" value="BEN"/>
    <property type="match status" value="1"/>
</dbReference>
<evidence type="ECO:0000313" key="4">
    <source>
        <dbReference type="Proteomes" id="UP000791440"/>
    </source>
</evidence>
<protein>
    <recommendedName>
        <fullName evidence="2">BEN domain-containing protein</fullName>
    </recommendedName>
</protein>
<dbReference type="GO" id="GO:0003677">
    <property type="term" value="F:DNA binding"/>
    <property type="evidence" value="ECO:0007669"/>
    <property type="project" value="InterPro"/>
</dbReference>
<dbReference type="EMBL" id="JH668310">
    <property type="protein sequence ID" value="KAG6444336.1"/>
    <property type="molecule type" value="Genomic_DNA"/>
</dbReference>
<accession>A0A922CFJ4</accession>
<dbReference type="InterPro" id="IPR018379">
    <property type="entry name" value="BEN_domain"/>
</dbReference>
<feature type="compositionally biased region" description="Acidic residues" evidence="1">
    <location>
        <begin position="229"/>
        <end position="240"/>
    </location>
</feature>
<feature type="compositionally biased region" description="Polar residues" evidence="1">
    <location>
        <begin position="137"/>
        <end position="159"/>
    </location>
</feature>
<organism evidence="3 4">
    <name type="scientific">Manduca sexta</name>
    <name type="common">Tobacco hawkmoth</name>
    <name type="synonym">Tobacco hornworm</name>
    <dbReference type="NCBI Taxonomy" id="7130"/>
    <lineage>
        <taxon>Eukaryota</taxon>
        <taxon>Metazoa</taxon>
        <taxon>Ecdysozoa</taxon>
        <taxon>Arthropoda</taxon>
        <taxon>Hexapoda</taxon>
        <taxon>Insecta</taxon>
        <taxon>Pterygota</taxon>
        <taxon>Neoptera</taxon>
        <taxon>Endopterygota</taxon>
        <taxon>Lepidoptera</taxon>
        <taxon>Glossata</taxon>
        <taxon>Ditrysia</taxon>
        <taxon>Bombycoidea</taxon>
        <taxon>Sphingidae</taxon>
        <taxon>Sphinginae</taxon>
        <taxon>Sphingini</taxon>
        <taxon>Manduca</taxon>
    </lineage>
</organism>
<feature type="compositionally biased region" description="Basic and acidic residues" evidence="1">
    <location>
        <begin position="118"/>
        <end position="132"/>
    </location>
</feature>
<feature type="domain" description="BEN" evidence="2">
    <location>
        <begin position="281"/>
        <end position="384"/>
    </location>
</feature>
<dbReference type="Gene3D" id="1.10.10.2590">
    <property type="entry name" value="BEN domain"/>
    <property type="match status" value="1"/>
</dbReference>
<name>A0A922CFJ4_MANSE</name>
<evidence type="ECO:0000259" key="2">
    <source>
        <dbReference type="PROSITE" id="PS51457"/>
    </source>
</evidence>
<gene>
    <name evidence="3" type="ORF">O3G_MSEX003315</name>
</gene>
<feature type="region of interest" description="Disordered" evidence="1">
    <location>
        <begin position="224"/>
        <end position="244"/>
    </location>
</feature>
<sequence>MTSVKLWRHKGGWRSMANNNEYKYCVVEFLQKPPSGAGKYVCVPSSWIKTRRETDQKVIVQYPNCNKAERENLISRHEQGVIPMKWPEYLCELKYNTESRDDAKIYIMMKQIDDTKKGRAKLEKKPQLEQRRHTIHTAVTEQPSQATNDASNNSGQTERQPVCNIDNILEQANVQLKSRLTPEDFLKEAGVLLSETAKKLFTLAELVISYGTSIKHSPLTTEDVSAAHDEEEGEDTSDELDNPRKRRLSTFELPPEYDENDTKWTLKHREPSENLIELLVDSGVYVEKRELNACLTIAQNPVQLTRYLLLAIFNESALKTCSMTGCKAFAYNNLQTRPALDKVAKDAMINFVEIYGERRGWQRVPKVSLNACIRNKLTEMRRKSSKRVKMQ</sequence>
<evidence type="ECO:0000313" key="3">
    <source>
        <dbReference type="EMBL" id="KAG6444336.1"/>
    </source>
</evidence>
<comment type="caution">
    <text evidence="3">The sequence shown here is derived from an EMBL/GenBank/DDBJ whole genome shotgun (WGS) entry which is preliminary data.</text>
</comment>
<dbReference type="Proteomes" id="UP000791440">
    <property type="component" value="Unassembled WGS sequence"/>
</dbReference>
<reference evidence="3" key="2">
    <citation type="submission" date="2020-12" db="EMBL/GenBank/DDBJ databases">
        <authorList>
            <person name="Kanost M."/>
        </authorList>
    </citation>
    <scope>NUCLEOTIDE SEQUENCE</scope>
</reference>
<reference evidence="3" key="1">
    <citation type="journal article" date="2016" name="Insect Biochem. Mol. Biol.">
        <title>Multifaceted biological insights from a draft genome sequence of the tobacco hornworm moth, Manduca sexta.</title>
        <authorList>
            <person name="Kanost M.R."/>
            <person name="Arrese E.L."/>
            <person name="Cao X."/>
            <person name="Chen Y.R."/>
            <person name="Chellapilla S."/>
            <person name="Goldsmith M.R."/>
            <person name="Grosse-Wilde E."/>
            <person name="Heckel D.G."/>
            <person name="Herndon N."/>
            <person name="Jiang H."/>
            <person name="Papanicolaou A."/>
            <person name="Qu J."/>
            <person name="Soulages J.L."/>
            <person name="Vogel H."/>
            <person name="Walters J."/>
            <person name="Waterhouse R.M."/>
            <person name="Ahn S.J."/>
            <person name="Almeida F.C."/>
            <person name="An C."/>
            <person name="Aqrawi P."/>
            <person name="Bretschneider A."/>
            <person name="Bryant W.B."/>
            <person name="Bucks S."/>
            <person name="Chao H."/>
            <person name="Chevignon G."/>
            <person name="Christen J.M."/>
            <person name="Clarke D.F."/>
            <person name="Dittmer N.T."/>
            <person name="Ferguson L.C.F."/>
            <person name="Garavelou S."/>
            <person name="Gordon K.H.J."/>
            <person name="Gunaratna R.T."/>
            <person name="Han Y."/>
            <person name="Hauser F."/>
            <person name="He Y."/>
            <person name="Heidel-Fischer H."/>
            <person name="Hirsh A."/>
            <person name="Hu Y."/>
            <person name="Jiang H."/>
            <person name="Kalra D."/>
            <person name="Klinner C."/>
            <person name="Konig C."/>
            <person name="Kovar C."/>
            <person name="Kroll A.R."/>
            <person name="Kuwar S.S."/>
            <person name="Lee S.L."/>
            <person name="Lehman R."/>
            <person name="Li K."/>
            <person name="Li Z."/>
            <person name="Liang H."/>
            <person name="Lovelace S."/>
            <person name="Lu Z."/>
            <person name="Mansfield J.H."/>
            <person name="McCulloch K.J."/>
            <person name="Mathew T."/>
            <person name="Morton B."/>
            <person name="Muzny D.M."/>
            <person name="Neunemann D."/>
            <person name="Ongeri F."/>
            <person name="Pauchet Y."/>
            <person name="Pu L.L."/>
            <person name="Pyrousis I."/>
            <person name="Rao X.J."/>
            <person name="Redding A."/>
            <person name="Roesel C."/>
            <person name="Sanchez-Gracia A."/>
            <person name="Schaack S."/>
            <person name="Shukla A."/>
            <person name="Tetreau G."/>
            <person name="Wang Y."/>
            <person name="Xiong G.H."/>
            <person name="Traut W."/>
            <person name="Walsh T.K."/>
            <person name="Worley K.C."/>
            <person name="Wu D."/>
            <person name="Wu W."/>
            <person name="Wu Y.Q."/>
            <person name="Zhang X."/>
            <person name="Zou Z."/>
            <person name="Zucker H."/>
            <person name="Briscoe A.D."/>
            <person name="Burmester T."/>
            <person name="Clem R.J."/>
            <person name="Feyereisen R."/>
            <person name="Grimmelikhuijzen C.J.P."/>
            <person name="Hamodrakas S.J."/>
            <person name="Hansson B.S."/>
            <person name="Huguet E."/>
            <person name="Jermiin L.S."/>
            <person name="Lan Q."/>
            <person name="Lehman H.K."/>
            <person name="Lorenzen M."/>
            <person name="Merzendorfer H."/>
            <person name="Michalopoulos I."/>
            <person name="Morton D.B."/>
            <person name="Muthukrishnan S."/>
            <person name="Oakeshott J.G."/>
            <person name="Palmer W."/>
            <person name="Park Y."/>
            <person name="Passarelli A.L."/>
            <person name="Rozas J."/>
            <person name="Schwartz L.M."/>
            <person name="Smith W."/>
            <person name="Southgate A."/>
            <person name="Vilcinskas A."/>
            <person name="Vogt R."/>
            <person name="Wang P."/>
            <person name="Werren J."/>
            <person name="Yu X.Q."/>
            <person name="Zhou J.J."/>
            <person name="Brown S.J."/>
            <person name="Scherer S.E."/>
            <person name="Richards S."/>
            <person name="Blissard G.W."/>
        </authorList>
    </citation>
    <scope>NUCLEOTIDE SEQUENCE</scope>
</reference>
<evidence type="ECO:0000256" key="1">
    <source>
        <dbReference type="SAM" id="MobiDB-lite"/>
    </source>
</evidence>
<keyword evidence="4" id="KW-1185">Reference proteome</keyword>
<dbReference type="PROSITE" id="PS51457">
    <property type="entry name" value="BEN"/>
    <property type="match status" value="1"/>
</dbReference>